<keyword evidence="3" id="KW-0611">Plant defense</keyword>
<dbReference type="Gene3D" id="3.40.50.300">
    <property type="entry name" value="P-loop containing nucleotide triphosphate hydrolases"/>
    <property type="match status" value="1"/>
</dbReference>
<dbReference type="AlphaFoldDB" id="A0A540KCU0"/>
<keyword evidence="4" id="KW-0520">NAD</keyword>
<reference evidence="6 7" key="1">
    <citation type="journal article" date="2019" name="G3 (Bethesda)">
        <title>Sequencing of a Wild Apple (Malus baccata) Genome Unravels the Differences Between Cultivated and Wild Apple Species Regarding Disease Resistance and Cold Tolerance.</title>
        <authorList>
            <person name="Chen X."/>
        </authorList>
    </citation>
    <scope>NUCLEOTIDE SEQUENCE [LARGE SCALE GENOMIC DNA]</scope>
    <source>
        <strain evidence="7">cv. Shandingzi</strain>
        <tissue evidence="6">Leaves</tissue>
    </source>
</reference>
<evidence type="ECO:0000259" key="5">
    <source>
        <dbReference type="PROSITE" id="PS50104"/>
    </source>
</evidence>
<dbReference type="GO" id="GO:0007165">
    <property type="term" value="P:signal transduction"/>
    <property type="evidence" value="ECO:0007669"/>
    <property type="project" value="InterPro"/>
</dbReference>
<evidence type="ECO:0000313" key="7">
    <source>
        <dbReference type="Proteomes" id="UP000315295"/>
    </source>
</evidence>
<dbReference type="InterPro" id="IPR032675">
    <property type="entry name" value="LRR_dom_sf"/>
</dbReference>
<dbReference type="Pfam" id="PF13855">
    <property type="entry name" value="LRR_8"/>
    <property type="match status" value="1"/>
</dbReference>
<dbReference type="STRING" id="106549.A0A540KCU0"/>
<dbReference type="SUPFAM" id="SSF52200">
    <property type="entry name" value="Toll/Interleukin receptor TIR domain"/>
    <property type="match status" value="1"/>
</dbReference>
<dbReference type="PANTHER" id="PTHR11017:SF575">
    <property type="entry name" value="ADP-RIBOSYL CYCLASE_CYCLIC ADP-RIBOSE HYDROLASE"/>
    <property type="match status" value="1"/>
</dbReference>
<organism evidence="6 7">
    <name type="scientific">Malus baccata</name>
    <name type="common">Siberian crab apple</name>
    <name type="synonym">Pyrus baccata</name>
    <dbReference type="NCBI Taxonomy" id="106549"/>
    <lineage>
        <taxon>Eukaryota</taxon>
        <taxon>Viridiplantae</taxon>
        <taxon>Streptophyta</taxon>
        <taxon>Embryophyta</taxon>
        <taxon>Tracheophyta</taxon>
        <taxon>Spermatophyta</taxon>
        <taxon>Magnoliopsida</taxon>
        <taxon>eudicotyledons</taxon>
        <taxon>Gunneridae</taxon>
        <taxon>Pentapetalae</taxon>
        <taxon>rosids</taxon>
        <taxon>fabids</taxon>
        <taxon>Rosales</taxon>
        <taxon>Rosaceae</taxon>
        <taxon>Amygdaloideae</taxon>
        <taxon>Maleae</taxon>
        <taxon>Malus</taxon>
    </lineage>
</organism>
<dbReference type="SUPFAM" id="SSF52058">
    <property type="entry name" value="L domain-like"/>
    <property type="match status" value="1"/>
</dbReference>
<accession>A0A540KCU0</accession>
<dbReference type="PANTHER" id="PTHR11017">
    <property type="entry name" value="LEUCINE-RICH REPEAT-CONTAINING PROTEIN"/>
    <property type="match status" value="1"/>
</dbReference>
<dbReference type="InterPro" id="IPR002182">
    <property type="entry name" value="NB-ARC"/>
</dbReference>
<dbReference type="Gene3D" id="3.80.10.10">
    <property type="entry name" value="Ribonuclease Inhibitor"/>
    <property type="match status" value="1"/>
</dbReference>
<dbReference type="InterPro" id="IPR035897">
    <property type="entry name" value="Toll_tir_struct_dom_sf"/>
</dbReference>
<proteinExistence type="predicted"/>
<dbReference type="InterPro" id="IPR001611">
    <property type="entry name" value="Leu-rich_rpt"/>
</dbReference>
<protein>
    <recommendedName>
        <fullName evidence="5">TIR domain-containing protein</fullName>
    </recommendedName>
</protein>
<evidence type="ECO:0000313" key="6">
    <source>
        <dbReference type="EMBL" id="TQD72048.1"/>
    </source>
</evidence>
<dbReference type="PROSITE" id="PS50104">
    <property type="entry name" value="TIR"/>
    <property type="match status" value="1"/>
</dbReference>
<dbReference type="PRINTS" id="PR00364">
    <property type="entry name" value="DISEASERSIST"/>
</dbReference>
<dbReference type="SUPFAM" id="SSF46785">
    <property type="entry name" value="Winged helix' DNA-binding domain"/>
    <property type="match status" value="1"/>
</dbReference>
<dbReference type="EMBL" id="VIEB01001456">
    <property type="protein sequence ID" value="TQD72048.1"/>
    <property type="molecule type" value="Genomic_DNA"/>
</dbReference>
<evidence type="ECO:0000256" key="4">
    <source>
        <dbReference type="ARBA" id="ARBA00023027"/>
    </source>
</evidence>
<dbReference type="Proteomes" id="UP000315295">
    <property type="component" value="Unassembled WGS sequence"/>
</dbReference>
<dbReference type="InterPro" id="IPR003593">
    <property type="entry name" value="AAA+_ATPase"/>
</dbReference>
<dbReference type="InterPro" id="IPR042197">
    <property type="entry name" value="Apaf_helical"/>
</dbReference>
<sequence>MDTRAALEASSSKQWEHDVFLSFRGKDTRRTFTDNLYCALKREGVNVFIDEKKLPRGENIRDELVAAIKRSRIAVIVFSKRYADSRWCLEELEKIMECKTTMGQTVLPIFYDIHPSHVRHQTGSFEEPFQKHQQRFPKDKVLRWRSALTQAGNLAGGNLENSNGYEGQFIWKFVDNITRRLNNTPPDVAANLVGIDSRVQPISEEFDIGGSDAVRIIGILGMVGTGKTTVAQAIVCRFHQNFEGNCFLSKVREGDMVKLQNKLLRNILKSAKVKVSTVYQGTKEIERRLGSKKVLVVVDDVDCVKQLQELAIKHDTFGPGSRIIVTTRDEHLLKMLKVDNICKTQLMNKEEALKLFCCHAFAESGPPDPEFHELSCKLVDYCRGLPLALEILGSSLCTKLKSEWKSALRKLKRRPHMQIHEKLKISYDGLIDNVVKDIFLDISCFFIGMNQDYVMTILDGCDLDPEIGIGQLRDRCLVTVDEGNNLMMHDLLRDMGREIVRAKCPTITGRRCRLWDQDEVKEVLREKSGTEVVEGLMLDLQESDKPIFCTEALKQMQRLRLLKLKGVKFTGNCQHLSRKLRWLCWPEFPLKVIPEDFIQSYLVDIDLSHSGIQSWKDSDVPLEKLKFINLGYCHRLERSPDFSKLPNLEKLLLNDCESLSGIHPSVVQLKNLKHFSLANCNLKNDAIPKDLGGLSSLEVLDLRGNDFNELPTLSGLFKLQTLQLDNCKNLQEIPDLPKKLEILEADECTALEKMPDLSDMLSMKELHLNHSPKLTEIPGLDKLSNSMRGIHMEGCTNLNDACKEIILQVLSLSLSPPLSCTHKCIS</sequence>
<dbReference type="InterPro" id="IPR044974">
    <property type="entry name" value="Disease_R_plants"/>
</dbReference>
<dbReference type="InterPro" id="IPR036390">
    <property type="entry name" value="WH_DNA-bd_sf"/>
</dbReference>
<keyword evidence="2" id="KW-0677">Repeat</keyword>
<dbReference type="SMART" id="SM00255">
    <property type="entry name" value="TIR"/>
    <property type="match status" value="1"/>
</dbReference>
<name>A0A540KCU0_MALBA</name>
<dbReference type="GO" id="GO:0006952">
    <property type="term" value="P:defense response"/>
    <property type="evidence" value="ECO:0007669"/>
    <property type="project" value="UniProtKB-KW"/>
</dbReference>
<dbReference type="Pfam" id="PF01582">
    <property type="entry name" value="TIR"/>
    <property type="match status" value="1"/>
</dbReference>
<gene>
    <name evidence="6" type="ORF">C1H46_042425</name>
</gene>
<dbReference type="InterPro" id="IPR000157">
    <property type="entry name" value="TIR_dom"/>
</dbReference>
<dbReference type="Pfam" id="PF00931">
    <property type="entry name" value="NB-ARC"/>
    <property type="match status" value="1"/>
</dbReference>
<evidence type="ECO:0000256" key="2">
    <source>
        <dbReference type="ARBA" id="ARBA00022737"/>
    </source>
</evidence>
<keyword evidence="7" id="KW-1185">Reference proteome</keyword>
<dbReference type="InterPro" id="IPR027417">
    <property type="entry name" value="P-loop_NTPase"/>
</dbReference>
<dbReference type="SUPFAM" id="SSF52540">
    <property type="entry name" value="P-loop containing nucleoside triphosphate hydrolases"/>
    <property type="match status" value="1"/>
</dbReference>
<evidence type="ECO:0000256" key="1">
    <source>
        <dbReference type="ARBA" id="ARBA00022614"/>
    </source>
</evidence>
<comment type="caution">
    <text evidence="6">The sequence shown here is derived from an EMBL/GenBank/DDBJ whole genome shotgun (WGS) entry which is preliminary data.</text>
</comment>
<evidence type="ECO:0000256" key="3">
    <source>
        <dbReference type="ARBA" id="ARBA00022821"/>
    </source>
</evidence>
<dbReference type="FunFam" id="3.40.50.10140:FF:000007">
    <property type="entry name" value="Disease resistance protein (TIR-NBS-LRR class)"/>
    <property type="match status" value="1"/>
</dbReference>
<dbReference type="GO" id="GO:0043531">
    <property type="term" value="F:ADP binding"/>
    <property type="evidence" value="ECO:0007669"/>
    <property type="project" value="InterPro"/>
</dbReference>
<feature type="domain" description="TIR" evidence="5">
    <location>
        <begin position="15"/>
        <end position="181"/>
    </location>
</feature>
<dbReference type="PROSITE" id="PS51450">
    <property type="entry name" value="LRR"/>
    <property type="match status" value="1"/>
</dbReference>
<dbReference type="InterPro" id="IPR058192">
    <property type="entry name" value="WHD_ROQ1-like"/>
</dbReference>
<keyword evidence="1" id="KW-0433">Leucine-rich repeat</keyword>
<dbReference type="Gene3D" id="1.10.8.430">
    <property type="entry name" value="Helical domain of apoptotic protease-activating factors"/>
    <property type="match status" value="1"/>
</dbReference>
<dbReference type="Gene3D" id="3.40.50.10140">
    <property type="entry name" value="Toll/interleukin-1 receptor homology (TIR) domain"/>
    <property type="match status" value="1"/>
</dbReference>
<dbReference type="Pfam" id="PF23282">
    <property type="entry name" value="WHD_ROQ1"/>
    <property type="match status" value="1"/>
</dbReference>
<dbReference type="SMART" id="SM00382">
    <property type="entry name" value="AAA"/>
    <property type="match status" value="1"/>
</dbReference>